<dbReference type="Proteomes" id="UP001274896">
    <property type="component" value="Unassembled WGS sequence"/>
</dbReference>
<keyword evidence="2" id="KW-1185">Reference proteome</keyword>
<comment type="caution">
    <text evidence="1">The sequence shown here is derived from an EMBL/GenBank/DDBJ whole genome shotgun (WGS) entry which is preliminary data.</text>
</comment>
<proteinExistence type="predicted"/>
<dbReference type="PANTHER" id="PTHR47773">
    <property type="entry name" value="SI:DKEY-9I5.2-RELATED"/>
    <property type="match status" value="1"/>
</dbReference>
<organism evidence="1 2">
    <name type="scientific">Hemibagrus guttatus</name>
    <dbReference type="NCBI Taxonomy" id="175788"/>
    <lineage>
        <taxon>Eukaryota</taxon>
        <taxon>Metazoa</taxon>
        <taxon>Chordata</taxon>
        <taxon>Craniata</taxon>
        <taxon>Vertebrata</taxon>
        <taxon>Euteleostomi</taxon>
        <taxon>Actinopterygii</taxon>
        <taxon>Neopterygii</taxon>
        <taxon>Teleostei</taxon>
        <taxon>Ostariophysi</taxon>
        <taxon>Siluriformes</taxon>
        <taxon>Bagridae</taxon>
        <taxon>Hemibagrus</taxon>
    </lineage>
</organism>
<evidence type="ECO:0000313" key="2">
    <source>
        <dbReference type="Proteomes" id="UP001274896"/>
    </source>
</evidence>
<feature type="non-terminal residue" evidence="1">
    <location>
        <position position="1"/>
    </location>
</feature>
<gene>
    <name evidence="1" type="ORF">QTP70_004433</name>
</gene>
<reference evidence="1" key="1">
    <citation type="submission" date="2023-06" db="EMBL/GenBank/DDBJ databases">
        <title>Male Hemibagrus guttatus genome.</title>
        <authorList>
            <person name="Bian C."/>
        </authorList>
    </citation>
    <scope>NUCLEOTIDE SEQUENCE</scope>
    <source>
        <strain evidence="1">Male_cb2023</strain>
        <tissue evidence="1">Muscle</tissue>
    </source>
</reference>
<evidence type="ECO:0000313" key="1">
    <source>
        <dbReference type="EMBL" id="KAK3505892.1"/>
    </source>
</evidence>
<dbReference type="AlphaFoldDB" id="A0AAE0UIB6"/>
<protein>
    <submittedName>
        <fullName evidence="1">Uncharacterized protein</fullName>
    </submittedName>
</protein>
<accession>A0AAE0UIB6</accession>
<dbReference type="EMBL" id="JAUCMX010000434">
    <property type="protein sequence ID" value="KAK3505892.1"/>
    <property type="molecule type" value="Genomic_DNA"/>
</dbReference>
<sequence length="151" mass="17151">GAVLVYNRTDLEVLVKALRAKDPAMLKSMLDQDVVWHYISREQLKHHVRRVTLGVQEMFRLIHPAVEELKGPAVLDKSGVNLFKTPVDEADEAYHSDVEMQDDTLDVSLPHIMLTGQDTSTVHPPAFSLVSATMKHNTQKRQRTHLNLQYS</sequence>
<dbReference type="PANTHER" id="PTHR47773:SF1">
    <property type="entry name" value="C2H2-TYPE DOMAIN-CONTAINING PROTEIN"/>
    <property type="match status" value="1"/>
</dbReference>
<name>A0AAE0UIB6_9TELE</name>